<accession>A0A2P6N6C5</accession>
<sequence length="161" mass="18390">MTSIPVGVAITHAGVSSVYGLLTIFHHSLTSWFNNWTKRQESLIFYHSQAELTFNIESFVPASQGWLQDLTSDFIIGISLPMDQPMCYHHQFLRFLLDVVTRAVLALKSATRSGLLDRLSSAYKILGLPISLLYIQDCLNLVLLFTVNYDRRWSWSLSTYQ</sequence>
<evidence type="ECO:0000313" key="2">
    <source>
        <dbReference type="Proteomes" id="UP000241769"/>
    </source>
</evidence>
<keyword evidence="2" id="KW-1185">Reference proteome</keyword>
<comment type="caution">
    <text evidence="1">The sequence shown here is derived from an EMBL/GenBank/DDBJ whole genome shotgun (WGS) entry which is preliminary data.</text>
</comment>
<dbReference type="EMBL" id="MDYQ01000182">
    <property type="protein sequence ID" value="PRP79505.1"/>
    <property type="molecule type" value="Genomic_DNA"/>
</dbReference>
<dbReference type="Proteomes" id="UP000241769">
    <property type="component" value="Unassembled WGS sequence"/>
</dbReference>
<organism evidence="1 2">
    <name type="scientific">Planoprotostelium fungivorum</name>
    <dbReference type="NCBI Taxonomy" id="1890364"/>
    <lineage>
        <taxon>Eukaryota</taxon>
        <taxon>Amoebozoa</taxon>
        <taxon>Evosea</taxon>
        <taxon>Variosea</taxon>
        <taxon>Cavosteliida</taxon>
        <taxon>Cavosteliaceae</taxon>
        <taxon>Planoprotostelium</taxon>
    </lineage>
</organism>
<dbReference type="InParanoid" id="A0A2P6N6C5"/>
<dbReference type="AlphaFoldDB" id="A0A2P6N6C5"/>
<protein>
    <submittedName>
        <fullName evidence="1">Uncharacterized protein</fullName>
    </submittedName>
</protein>
<name>A0A2P6N6C5_9EUKA</name>
<evidence type="ECO:0000313" key="1">
    <source>
        <dbReference type="EMBL" id="PRP79505.1"/>
    </source>
</evidence>
<gene>
    <name evidence="1" type="ORF">PROFUN_12873</name>
</gene>
<reference evidence="1 2" key="1">
    <citation type="journal article" date="2018" name="Genome Biol. Evol.">
        <title>Multiple Roots of Fruiting Body Formation in Amoebozoa.</title>
        <authorList>
            <person name="Hillmann F."/>
            <person name="Forbes G."/>
            <person name="Novohradska S."/>
            <person name="Ferling I."/>
            <person name="Riege K."/>
            <person name="Groth M."/>
            <person name="Westermann M."/>
            <person name="Marz M."/>
            <person name="Spaller T."/>
            <person name="Winckler T."/>
            <person name="Schaap P."/>
            <person name="Glockner G."/>
        </authorList>
    </citation>
    <scope>NUCLEOTIDE SEQUENCE [LARGE SCALE GENOMIC DNA]</scope>
    <source>
        <strain evidence="1 2">Jena</strain>
    </source>
</reference>
<proteinExistence type="predicted"/>